<protein>
    <submittedName>
        <fullName evidence="2">Uncharacterized protein</fullName>
    </submittedName>
</protein>
<gene>
    <name evidence="2" type="ORF">LCGC14_2156490</name>
</gene>
<dbReference type="AlphaFoldDB" id="A0A0F9GQD4"/>
<evidence type="ECO:0000313" key="2">
    <source>
        <dbReference type="EMBL" id="KKL65287.1"/>
    </source>
</evidence>
<reference evidence="2" key="1">
    <citation type="journal article" date="2015" name="Nature">
        <title>Complex archaea that bridge the gap between prokaryotes and eukaryotes.</title>
        <authorList>
            <person name="Spang A."/>
            <person name="Saw J.H."/>
            <person name="Jorgensen S.L."/>
            <person name="Zaremba-Niedzwiedzka K."/>
            <person name="Martijn J."/>
            <person name="Lind A.E."/>
            <person name="van Eijk R."/>
            <person name="Schleper C."/>
            <person name="Guy L."/>
            <person name="Ettema T.J."/>
        </authorList>
    </citation>
    <scope>NUCLEOTIDE SEQUENCE</scope>
</reference>
<accession>A0A0F9GQD4</accession>
<feature type="coiled-coil region" evidence="1">
    <location>
        <begin position="26"/>
        <end position="55"/>
    </location>
</feature>
<organism evidence="2">
    <name type="scientific">marine sediment metagenome</name>
    <dbReference type="NCBI Taxonomy" id="412755"/>
    <lineage>
        <taxon>unclassified sequences</taxon>
        <taxon>metagenomes</taxon>
        <taxon>ecological metagenomes</taxon>
    </lineage>
</organism>
<dbReference type="EMBL" id="LAZR01027583">
    <property type="protein sequence ID" value="KKL65287.1"/>
    <property type="molecule type" value="Genomic_DNA"/>
</dbReference>
<proteinExistence type="predicted"/>
<comment type="caution">
    <text evidence="2">The sequence shown here is derived from an EMBL/GenBank/DDBJ whole genome shotgun (WGS) entry which is preliminary data.</text>
</comment>
<evidence type="ECO:0000256" key="1">
    <source>
        <dbReference type="SAM" id="Coils"/>
    </source>
</evidence>
<keyword evidence="1" id="KW-0175">Coiled coil</keyword>
<name>A0A0F9GQD4_9ZZZZ</name>
<sequence>MAITTTTIAILTAASAVFSAVGSVVQGRAEQKRAKAQAEISRQQAERERQVAGEQEGDFRARQRRAAAAVRAAGGARGIDISVGSPLLTAEDFSRETTRQALRIREGGEIRATRLEQQADLLRAKGRAASTAGIIGAGSSLLSGGARTASILNR</sequence>